<dbReference type="EMBL" id="SRLO01011549">
    <property type="protein sequence ID" value="TNN25831.1"/>
    <property type="molecule type" value="Genomic_DNA"/>
</dbReference>
<name>A0A4Z2EAQ3_9TELE</name>
<reference evidence="1 2" key="1">
    <citation type="submission" date="2019-03" db="EMBL/GenBank/DDBJ databases">
        <title>First draft genome of Liparis tanakae, snailfish: a comprehensive survey of snailfish specific genes.</title>
        <authorList>
            <person name="Kim W."/>
            <person name="Song I."/>
            <person name="Jeong J.-H."/>
            <person name="Kim D."/>
            <person name="Kim S."/>
            <person name="Ryu S."/>
            <person name="Song J.Y."/>
            <person name="Lee S.K."/>
        </authorList>
    </citation>
    <scope>NUCLEOTIDE SEQUENCE [LARGE SCALE GENOMIC DNA]</scope>
    <source>
        <tissue evidence="1">Muscle</tissue>
    </source>
</reference>
<comment type="caution">
    <text evidence="1">The sequence shown here is derived from an EMBL/GenBank/DDBJ whole genome shotgun (WGS) entry which is preliminary data.</text>
</comment>
<dbReference type="AlphaFoldDB" id="A0A4Z2EAQ3"/>
<sequence>MCVPWRSARLSFGPVFTPRSEREQEVEGLDARMFRPSWCVQFPPRSIHKS</sequence>
<dbReference type="Proteomes" id="UP000314294">
    <property type="component" value="Unassembled WGS sequence"/>
</dbReference>
<organism evidence="1 2">
    <name type="scientific">Liparis tanakae</name>
    <name type="common">Tanaka's snailfish</name>
    <dbReference type="NCBI Taxonomy" id="230148"/>
    <lineage>
        <taxon>Eukaryota</taxon>
        <taxon>Metazoa</taxon>
        <taxon>Chordata</taxon>
        <taxon>Craniata</taxon>
        <taxon>Vertebrata</taxon>
        <taxon>Euteleostomi</taxon>
        <taxon>Actinopterygii</taxon>
        <taxon>Neopterygii</taxon>
        <taxon>Teleostei</taxon>
        <taxon>Neoteleostei</taxon>
        <taxon>Acanthomorphata</taxon>
        <taxon>Eupercaria</taxon>
        <taxon>Perciformes</taxon>
        <taxon>Cottioidei</taxon>
        <taxon>Cottales</taxon>
        <taxon>Liparidae</taxon>
        <taxon>Liparis</taxon>
    </lineage>
</organism>
<keyword evidence="2" id="KW-1185">Reference proteome</keyword>
<accession>A0A4Z2EAQ3</accession>
<proteinExistence type="predicted"/>
<evidence type="ECO:0000313" key="2">
    <source>
        <dbReference type="Proteomes" id="UP000314294"/>
    </source>
</evidence>
<evidence type="ECO:0000313" key="1">
    <source>
        <dbReference type="EMBL" id="TNN25831.1"/>
    </source>
</evidence>
<gene>
    <name evidence="1" type="ORF">EYF80_064037</name>
</gene>
<protein>
    <submittedName>
        <fullName evidence="1">Uncharacterized protein</fullName>
    </submittedName>
</protein>